<dbReference type="InterPro" id="IPR006097">
    <property type="entry name" value="Glu/Leu/Phe/Val/Trp_DH_dimer"/>
</dbReference>
<dbReference type="InterPro" id="IPR014362">
    <property type="entry name" value="Glu_DH"/>
</dbReference>
<comment type="caution">
    <text evidence="8">The sequence shown here is derived from an EMBL/GenBank/DDBJ whole genome shotgun (WGS) entry which is preliminary data.</text>
</comment>
<dbReference type="SUPFAM" id="SSF51735">
    <property type="entry name" value="NAD(P)-binding Rossmann-fold domains"/>
    <property type="match status" value="1"/>
</dbReference>
<evidence type="ECO:0000256" key="4">
    <source>
        <dbReference type="ARBA" id="ARBA00023027"/>
    </source>
</evidence>
<comment type="similarity">
    <text evidence="1 5 6">Belongs to the Glu/Leu/Phe/Val dehydrogenases family.</text>
</comment>
<dbReference type="EMBL" id="JBHSCY010000001">
    <property type="protein sequence ID" value="MFC4267959.1"/>
    <property type="molecule type" value="Genomic_DNA"/>
</dbReference>
<evidence type="ECO:0000259" key="7">
    <source>
        <dbReference type="SMART" id="SM00839"/>
    </source>
</evidence>
<dbReference type="PRINTS" id="PR00082">
    <property type="entry name" value="GLFDHDRGNASE"/>
</dbReference>
<dbReference type="InterPro" id="IPR033524">
    <property type="entry name" value="Glu/Leu/Phe/Val_DH_AS"/>
</dbReference>
<protein>
    <recommendedName>
        <fullName evidence="5">Glutamate dehydrogenase</fullName>
    </recommendedName>
</protein>
<keyword evidence="4" id="KW-0520">NAD</keyword>
<evidence type="ECO:0000256" key="3">
    <source>
        <dbReference type="ARBA" id="ARBA00023002"/>
    </source>
</evidence>
<dbReference type="Proteomes" id="UP001595826">
    <property type="component" value="Unassembled WGS sequence"/>
</dbReference>
<dbReference type="Gene3D" id="3.40.50.720">
    <property type="entry name" value="NAD(P)-binding Rossmann-like Domain"/>
    <property type="match status" value="1"/>
</dbReference>
<dbReference type="InterPro" id="IPR033922">
    <property type="entry name" value="NAD_bind_Glu_DH"/>
</dbReference>
<evidence type="ECO:0000256" key="2">
    <source>
        <dbReference type="ARBA" id="ARBA00011643"/>
    </source>
</evidence>
<feature type="domain" description="Glutamate/phenylalanine/leucine/valine/L-tryptophan dehydrogenase C-terminal" evidence="7">
    <location>
        <begin position="206"/>
        <end position="449"/>
    </location>
</feature>
<dbReference type="Pfam" id="PF02812">
    <property type="entry name" value="ELFV_dehydrog_N"/>
    <property type="match status" value="1"/>
</dbReference>
<proteinExistence type="inferred from homology"/>
<dbReference type="Pfam" id="PF00208">
    <property type="entry name" value="ELFV_dehydrog"/>
    <property type="match status" value="1"/>
</dbReference>
<evidence type="ECO:0000256" key="1">
    <source>
        <dbReference type="ARBA" id="ARBA00006382"/>
    </source>
</evidence>
<dbReference type="InterPro" id="IPR036291">
    <property type="entry name" value="NAD(P)-bd_dom_sf"/>
</dbReference>
<organism evidence="8 9">
    <name type="scientific">Polaribacter marinivivus</name>
    <dbReference type="NCBI Taxonomy" id="1524260"/>
    <lineage>
        <taxon>Bacteria</taxon>
        <taxon>Pseudomonadati</taxon>
        <taxon>Bacteroidota</taxon>
        <taxon>Flavobacteriia</taxon>
        <taxon>Flavobacteriales</taxon>
        <taxon>Flavobacteriaceae</taxon>
    </lineage>
</organism>
<gene>
    <name evidence="8" type="primary">gdhA</name>
    <name evidence="8" type="ORF">ACFOWD_03480</name>
</gene>
<dbReference type="InterPro" id="IPR050724">
    <property type="entry name" value="Glu_Leu_Phe_Val_DH"/>
</dbReference>
<dbReference type="PANTHER" id="PTHR43571:SF1">
    <property type="entry name" value="NADP-SPECIFIC GLUTAMATE DEHYDROGENASE 1-RELATED"/>
    <property type="match status" value="1"/>
</dbReference>
<dbReference type="SUPFAM" id="SSF53223">
    <property type="entry name" value="Aminoacid dehydrogenase-like, N-terminal domain"/>
    <property type="match status" value="1"/>
</dbReference>
<sequence length="451" mass="49729">MEENIKSKIDGFMQLVKQRNGHEPEFLQAVQEVAETVIPYIIQHDIYHGKNILLRMVEPERLISFRVSWVDDNGEIQVNRGYRVQMNSAIGPYKGGLRFHPTVNASILKFLAFEQVFKNSLTTLPMGGGKGGSDFDPKGKSDNEVMRFCHAFMTELFRHIGHNTDVPAGDIGVGAREIGFMFGMYKKLKNSFTGVLTGKGQSWGGSLIRPEATGYGAVYFAQNMLQRKGDSFEGKTVVISGSGNVAQYAAEKSLELGAKVVTLSDSAGYIYDKEGIDTEKLKFVMDLKNNRRGRIKEYLDTYPNAEYFEGERPWSVKCDIALPCATQNELDGDEAKQLIKNGCMCVAEGANMPSTAEAIHEFQNAKILFAPGKASNAGGVATSGLEMSQNALRMSWSRKEVDEKLKDIMEDIHDSCVEYGKNDDGSIDYVKGANIAGFVKVADAMLAQGII</sequence>
<evidence type="ECO:0000313" key="8">
    <source>
        <dbReference type="EMBL" id="MFC4267959.1"/>
    </source>
</evidence>
<accession>A0ABV8R988</accession>
<dbReference type="PANTHER" id="PTHR43571">
    <property type="entry name" value="NADP-SPECIFIC GLUTAMATE DEHYDROGENASE 1-RELATED"/>
    <property type="match status" value="1"/>
</dbReference>
<evidence type="ECO:0000256" key="5">
    <source>
        <dbReference type="PIRNR" id="PIRNR000185"/>
    </source>
</evidence>
<dbReference type="RefSeq" id="WP_377408146.1">
    <property type="nucleotide sequence ID" value="NZ_JBHSCY010000001.1"/>
</dbReference>
<dbReference type="InterPro" id="IPR006096">
    <property type="entry name" value="Glu/Leu/Phe/Val/Trp_DH_C"/>
</dbReference>
<dbReference type="InterPro" id="IPR046346">
    <property type="entry name" value="Aminoacid_DH-like_N_sf"/>
</dbReference>
<dbReference type="GO" id="GO:0004354">
    <property type="term" value="F:glutamate dehydrogenase (NADP+) activity"/>
    <property type="evidence" value="ECO:0007669"/>
    <property type="project" value="UniProtKB-EC"/>
</dbReference>
<dbReference type="InterPro" id="IPR006095">
    <property type="entry name" value="Glu/Leu/Phe/Val/Trp_DH"/>
</dbReference>
<dbReference type="Gene3D" id="1.10.285.10">
    <property type="entry name" value="Glutamate Dehydrogenase, chain A, domain 3"/>
    <property type="match status" value="2"/>
</dbReference>
<keyword evidence="9" id="KW-1185">Reference proteome</keyword>
<dbReference type="PIRSF" id="PIRSF000185">
    <property type="entry name" value="Glu_DH"/>
    <property type="match status" value="1"/>
</dbReference>
<reference evidence="9" key="1">
    <citation type="journal article" date="2019" name="Int. J. Syst. Evol. Microbiol.">
        <title>The Global Catalogue of Microorganisms (GCM) 10K type strain sequencing project: providing services to taxonomists for standard genome sequencing and annotation.</title>
        <authorList>
            <consortium name="The Broad Institute Genomics Platform"/>
            <consortium name="The Broad Institute Genome Sequencing Center for Infectious Disease"/>
            <person name="Wu L."/>
            <person name="Ma J."/>
        </authorList>
    </citation>
    <scope>NUCLEOTIDE SEQUENCE [LARGE SCALE GENOMIC DNA]</scope>
    <source>
        <strain evidence="9">CECT 8655</strain>
    </source>
</reference>
<evidence type="ECO:0000256" key="6">
    <source>
        <dbReference type="RuleBase" id="RU004417"/>
    </source>
</evidence>
<keyword evidence="3 5" id="KW-0560">Oxidoreductase</keyword>
<name>A0ABV8R988_9FLAO</name>
<dbReference type="CDD" id="cd05313">
    <property type="entry name" value="NAD_bind_2_Glu_DH"/>
    <property type="match status" value="1"/>
</dbReference>
<evidence type="ECO:0000313" key="9">
    <source>
        <dbReference type="Proteomes" id="UP001595826"/>
    </source>
</evidence>
<dbReference type="Gene3D" id="3.40.50.10860">
    <property type="entry name" value="Leucine Dehydrogenase, chain A, domain 1"/>
    <property type="match status" value="1"/>
</dbReference>
<dbReference type="PROSITE" id="PS00074">
    <property type="entry name" value="GLFV_DEHYDROGENASE"/>
    <property type="match status" value="1"/>
</dbReference>
<dbReference type="NCBIfam" id="NF006929">
    <property type="entry name" value="PRK09414.1"/>
    <property type="match status" value="1"/>
</dbReference>
<dbReference type="SMART" id="SM00839">
    <property type="entry name" value="ELFV_dehydrog"/>
    <property type="match status" value="1"/>
</dbReference>
<comment type="subunit">
    <text evidence="2">Homohexamer.</text>
</comment>